<evidence type="ECO:0000313" key="4">
    <source>
        <dbReference type="Proteomes" id="UP001165343"/>
    </source>
</evidence>
<keyword evidence="1" id="KW-0732">Signal</keyword>
<dbReference type="Gene3D" id="3.40.710.10">
    <property type="entry name" value="DD-peptidase/beta-lactamase superfamily"/>
    <property type="match status" value="2"/>
</dbReference>
<feature type="signal peptide" evidence="1">
    <location>
        <begin position="1"/>
        <end position="22"/>
    </location>
</feature>
<dbReference type="InterPro" id="IPR050789">
    <property type="entry name" value="Diverse_Enzym_Activities"/>
</dbReference>
<proteinExistence type="predicted"/>
<dbReference type="Pfam" id="PF00144">
    <property type="entry name" value="Beta-lactamase"/>
    <property type="match status" value="1"/>
</dbReference>
<comment type="caution">
    <text evidence="3">The sequence shown here is derived from an EMBL/GenBank/DDBJ whole genome shotgun (WGS) entry which is preliminary data.</text>
</comment>
<evidence type="ECO:0000256" key="1">
    <source>
        <dbReference type="SAM" id="SignalP"/>
    </source>
</evidence>
<name>A0ABT0RFN9_9SPHN</name>
<gene>
    <name evidence="3" type="ORF">LZ519_07205</name>
</gene>
<keyword evidence="4" id="KW-1185">Reference proteome</keyword>
<dbReference type="RefSeq" id="WP_249868022.1">
    <property type="nucleotide sequence ID" value="NZ_JAMGBC010000001.1"/>
</dbReference>
<reference evidence="3" key="1">
    <citation type="submission" date="2022-05" db="EMBL/GenBank/DDBJ databases">
        <authorList>
            <person name="Jo J.-H."/>
            <person name="Im W.-T."/>
        </authorList>
    </citation>
    <scope>NUCLEOTIDE SEQUENCE</scope>
    <source>
        <strain evidence="3">RG327</strain>
    </source>
</reference>
<accession>A0ABT0RFN9</accession>
<dbReference type="Proteomes" id="UP001165343">
    <property type="component" value="Unassembled WGS sequence"/>
</dbReference>
<evidence type="ECO:0000313" key="3">
    <source>
        <dbReference type="EMBL" id="MCL6679102.1"/>
    </source>
</evidence>
<organism evidence="3 4">
    <name type="scientific">Sphingomonas anseongensis</name>
    <dbReference type="NCBI Taxonomy" id="2908207"/>
    <lineage>
        <taxon>Bacteria</taxon>
        <taxon>Pseudomonadati</taxon>
        <taxon>Pseudomonadota</taxon>
        <taxon>Alphaproteobacteria</taxon>
        <taxon>Sphingomonadales</taxon>
        <taxon>Sphingomonadaceae</taxon>
        <taxon>Sphingomonas</taxon>
    </lineage>
</organism>
<feature type="chain" id="PRO_5046154210" evidence="1">
    <location>
        <begin position="23"/>
        <end position="466"/>
    </location>
</feature>
<keyword evidence="3" id="KW-0378">Hydrolase</keyword>
<dbReference type="GO" id="GO:0016787">
    <property type="term" value="F:hydrolase activity"/>
    <property type="evidence" value="ECO:0007669"/>
    <property type="project" value="UniProtKB-KW"/>
</dbReference>
<evidence type="ECO:0000259" key="2">
    <source>
        <dbReference type="Pfam" id="PF00144"/>
    </source>
</evidence>
<dbReference type="InterPro" id="IPR012338">
    <property type="entry name" value="Beta-lactam/transpept-like"/>
</dbReference>
<protein>
    <submittedName>
        <fullName evidence="3">Serine hydrolase</fullName>
    </submittedName>
</protein>
<dbReference type="InterPro" id="IPR001466">
    <property type="entry name" value="Beta-lactam-related"/>
</dbReference>
<dbReference type="SUPFAM" id="SSF56601">
    <property type="entry name" value="beta-lactamase/transpeptidase-like"/>
    <property type="match status" value="1"/>
</dbReference>
<dbReference type="EMBL" id="JAMGBC010000001">
    <property type="protein sequence ID" value="MCL6679102.1"/>
    <property type="molecule type" value="Genomic_DNA"/>
</dbReference>
<sequence length="466" mass="51232">MTLARSLCVPLLAIAAWGCAHAPMQAPRYAALDTMLDKESRELALPGVSMAMMEHGRIVWAGARGWADYNKRIPATADTVFNIASLTKPMTAVVLMQLVEAGKLNLDTPMQRYDPSYKDPRITVGHVLSMRSESDPPGSAYSYNGNPYGTLDTVIRGVAGEELGQAFSSRIIEPLGLKQTSPGSLKDPKFAKGLSPDRVAHYESIMARLAKPHNVYAGTEIVETFPVDPEPNAAANVVSTASDYARFADAVMSGRLLKPETLARMWTAPVLAKGERSPYAYGWFVEDYGGHRIIYHYGYYPNAYSAVMMMVPDRELVFVAIANGHSVNAGNGIDPIEGHVMACAVLVNFVDPALPCAEKAAANVAKWRSLTQVARHQMAPDPAAWADVVGSYRRSDGVPAKVFIQNGKLWWQTVYQPFEMTQEAPDRFFMKADDRTLVFVRDPSGKVIRVDITFPLDKNVYPLPRM</sequence>
<feature type="domain" description="Beta-lactamase-related" evidence="2">
    <location>
        <begin position="37"/>
        <end position="327"/>
    </location>
</feature>
<dbReference type="PANTHER" id="PTHR43283">
    <property type="entry name" value="BETA-LACTAMASE-RELATED"/>
    <property type="match status" value="1"/>
</dbReference>